<dbReference type="RefSeq" id="WP_136879719.1">
    <property type="nucleotide sequence ID" value="NZ_SWDX01000003.1"/>
</dbReference>
<evidence type="ECO:0000313" key="3">
    <source>
        <dbReference type="Proteomes" id="UP000309594"/>
    </source>
</evidence>
<feature type="region of interest" description="Disordered" evidence="1">
    <location>
        <begin position="1"/>
        <end position="93"/>
    </location>
</feature>
<dbReference type="AlphaFoldDB" id="A0A4U1GKI0"/>
<feature type="compositionally biased region" description="Acidic residues" evidence="1">
    <location>
        <begin position="48"/>
        <end position="93"/>
    </location>
</feature>
<dbReference type="Proteomes" id="UP000309594">
    <property type="component" value="Unassembled WGS sequence"/>
</dbReference>
<protein>
    <submittedName>
        <fullName evidence="2">Uncharacterized protein</fullName>
    </submittedName>
</protein>
<sequence>MKAKENIITGNYHQPQVDGEDQIVLIDPAITAETDELDPTFQQHDPPVDPEEEDDENEDNDFLEEEGLEDDDYDPNHDQDDDLSLNMDDDELD</sequence>
<evidence type="ECO:0000313" key="2">
    <source>
        <dbReference type="EMBL" id="TKC62052.1"/>
    </source>
</evidence>
<gene>
    <name evidence="2" type="ORF">FBD94_07390</name>
</gene>
<organism evidence="2 3">
    <name type="scientific">Pedobacter hiemivivus</name>
    <dbReference type="NCBI Taxonomy" id="2530454"/>
    <lineage>
        <taxon>Bacteria</taxon>
        <taxon>Pseudomonadati</taxon>
        <taxon>Bacteroidota</taxon>
        <taxon>Sphingobacteriia</taxon>
        <taxon>Sphingobacteriales</taxon>
        <taxon>Sphingobacteriaceae</taxon>
        <taxon>Pedobacter</taxon>
    </lineage>
</organism>
<reference evidence="2 3" key="1">
    <citation type="submission" date="2019-04" db="EMBL/GenBank/DDBJ databases">
        <title>Pedobacter sp. RP-1-16 sp. nov., isolated from Arctic soil.</title>
        <authorList>
            <person name="Dahal R.H."/>
            <person name="Kim D.-U."/>
        </authorList>
    </citation>
    <scope>NUCLEOTIDE SEQUENCE [LARGE SCALE GENOMIC DNA]</scope>
    <source>
        <strain evidence="2 3">RP-1-16</strain>
    </source>
</reference>
<dbReference type="EMBL" id="SWDX01000003">
    <property type="protein sequence ID" value="TKC62052.1"/>
    <property type="molecule type" value="Genomic_DNA"/>
</dbReference>
<comment type="caution">
    <text evidence="2">The sequence shown here is derived from an EMBL/GenBank/DDBJ whole genome shotgun (WGS) entry which is preliminary data.</text>
</comment>
<name>A0A4U1GKI0_9SPHI</name>
<accession>A0A4U1GKI0</accession>
<proteinExistence type="predicted"/>
<evidence type="ECO:0000256" key="1">
    <source>
        <dbReference type="SAM" id="MobiDB-lite"/>
    </source>
</evidence>